<keyword evidence="9" id="KW-0460">Magnesium</keyword>
<keyword evidence="10" id="KW-0443">Lipid metabolism</keyword>
<dbReference type="Proteomes" id="UP000602260">
    <property type="component" value="Unassembled WGS sequence"/>
</dbReference>
<dbReference type="SUPFAM" id="SSF111331">
    <property type="entry name" value="NAD kinase/diacylglycerol kinase-like"/>
    <property type="match status" value="1"/>
</dbReference>
<dbReference type="InterPro" id="IPR001206">
    <property type="entry name" value="Diacylglycerol_kinase_cat_dom"/>
</dbReference>
<dbReference type="GO" id="GO:0005886">
    <property type="term" value="C:plasma membrane"/>
    <property type="evidence" value="ECO:0007669"/>
    <property type="project" value="TreeGrafter"/>
</dbReference>
<feature type="domain" description="DAGKc" evidence="13">
    <location>
        <begin position="1"/>
        <end position="131"/>
    </location>
</feature>
<reference evidence="14" key="1">
    <citation type="submission" date="2020-08" db="EMBL/GenBank/DDBJ databases">
        <title>Genome public.</title>
        <authorList>
            <person name="Liu C."/>
            <person name="Sun Q."/>
        </authorList>
    </citation>
    <scope>NUCLEOTIDE SEQUENCE</scope>
    <source>
        <strain evidence="14">BX5</strain>
    </source>
</reference>
<dbReference type="GO" id="GO:0004143">
    <property type="term" value="F:ATP-dependent diacylglycerol kinase activity"/>
    <property type="evidence" value="ECO:0007669"/>
    <property type="project" value="TreeGrafter"/>
</dbReference>
<dbReference type="Pfam" id="PF00781">
    <property type="entry name" value="DAGK_cat"/>
    <property type="match status" value="1"/>
</dbReference>
<evidence type="ECO:0000313" key="15">
    <source>
        <dbReference type="Proteomes" id="UP000602260"/>
    </source>
</evidence>
<comment type="similarity">
    <text evidence="2">Belongs to the diacylglycerol/lipid kinase family.</text>
</comment>
<dbReference type="SMART" id="SM00046">
    <property type="entry name" value="DAGKc"/>
    <property type="match status" value="1"/>
</dbReference>
<dbReference type="GO" id="GO:0005524">
    <property type="term" value="F:ATP binding"/>
    <property type="evidence" value="ECO:0007669"/>
    <property type="project" value="UniProtKB-KW"/>
</dbReference>
<dbReference type="EMBL" id="JACOPN010000002">
    <property type="protein sequence ID" value="MBC5716460.1"/>
    <property type="molecule type" value="Genomic_DNA"/>
</dbReference>
<dbReference type="PROSITE" id="PS50146">
    <property type="entry name" value="DAGK"/>
    <property type="match status" value="1"/>
</dbReference>
<keyword evidence="4" id="KW-0808">Transferase</keyword>
<evidence type="ECO:0000313" key="14">
    <source>
        <dbReference type="EMBL" id="MBC5716460.1"/>
    </source>
</evidence>
<keyword evidence="15" id="KW-1185">Reference proteome</keyword>
<keyword evidence="3" id="KW-0444">Lipid biosynthesis</keyword>
<sequence length="297" mass="31864">MEPLLLIYNPTAGKGQLPDELAAVLDEFTKANWLVTAYPTQGKGDAARAARELGPRFHRVVCAGGDGTLSETVTGLMQLEKPPILGYIPFGSTNDCAANLGLPRIPRQAAAIAAGQGVPRPSDIGKLNGRPFVYVAAFGAFTKVAYETPQDLKNTFGHLAYVMAGIASLPSITPYHIKVEYDGNVLEDDFYFGMVSNAYSIGGIRLPTSEHVVLDDGLFEVDLVKKPVSIADVANGFQALLDQNQPSAGSRVHFKASHLTFTCEKPIPWTIDGEFGGKESVNEIVNCQRALTIIRGS</sequence>
<evidence type="ECO:0000259" key="13">
    <source>
        <dbReference type="PROSITE" id="PS50146"/>
    </source>
</evidence>
<dbReference type="GO" id="GO:0046872">
    <property type="term" value="F:metal ion binding"/>
    <property type="evidence" value="ECO:0007669"/>
    <property type="project" value="UniProtKB-KW"/>
</dbReference>
<dbReference type="Gene3D" id="2.60.200.40">
    <property type="match status" value="1"/>
</dbReference>
<evidence type="ECO:0000256" key="6">
    <source>
        <dbReference type="ARBA" id="ARBA00022741"/>
    </source>
</evidence>
<comment type="caution">
    <text evidence="14">The sequence shown here is derived from an EMBL/GenBank/DDBJ whole genome shotgun (WGS) entry which is preliminary data.</text>
</comment>
<keyword evidence="6" id="KW-0547">Nucleotide-binding</keyword>
<dbReference type="Pfam" id="PF19279">
    <property type="entry name" value="YegS_C"/>
    <property type="match status" value="1"/>
</dbReference>
<evidence type="ECO:0000256" key="2">
    <source>
        <dbReference type="ARBA" id="ARBA00005983"/>
    </source>
</evidence>
<evidence type="ECO:0000256" key="10">
    <source>
        <dbReference type="ARBA" id="ARBA00023098"/>
    </source>
</evidence>
<gene>
    <name evidence="14" type="ORF">H8S55_03835</name>
</gene>
<proteinExistence type="inferred from homology"/>
<evidence type="ECO:0000256" key="8">
    <source>
        <dbReference type="ARBA" id="ARBA00022840"/>
    </source>
</evidence>
<keyword evidence="5" id="KW-0479">Metal-binding</keyword>
<dbReference type="PANTHER" id="PTHR12358">
    <property type="entry name" value="SPHINGOSINE KINASE"/>
    <property type="match status" value="1"/>
</dbReference>
<dbReference type="InterPro" id="IPR017438">
    <property type="entry name" value="ATP-NAD_kinase_N"/>
</dbReference>
<dbReference type="GO" id="GO:0008654">
    <property type="term" value="P:phospholipid biosynthetic process"/>
    <property type="evidence" value="ECO:0007669"/>
    <property type="project" value="UniProtKB-KW"/>
</dbReference>
<comment type="cofactor">
    <cofactor evidence="1">
        <name>Mg(2+)</name>
        <dbReference type="ChEBI" id="CHEBI:18420"/>
    </cofactor>
</comment>
<evidence type="ECO:0000256" key="4">
    <source>
        <dbReference type="ARBA" id="ARBA00022679"/>
    </source>
</evidence>
<dbReference type="PANTHER" id="PTHR12358:SF106">
    <property type="entry name" value="LIPID KINASE YEGS"/>
    <property type="match status" value="1"/>
</dbReference>
<keyword evidence="7 14" id="KW-0418">Kinase</keyword>
<name>A0A8J6M9N0_9FIRM</name>
<evidence type="ECO:0000256" key="1">
    <source>
        <dbReference type="ARBA" id="ARBA00001946"/>
    </source>
</evidence>
<dbReference type="Gene3D" id="3.40.50.10330">
    <property type="entry name" value="Probable inorganic polyphosphate/atp-NAD kinase, domain 1"/>
    <property type="match status" value="1"/>
</dbReference>
<keyword evidence="8" id="KW-0067">ATP-binding</keyword>
<evidence type="ECO:0000256" key="5">
    <source>
        <dbReference type="ARBA" id="ARBA00022723"/>
    </source>
</evidence>
<dbReference type="NCBIfam" id="TIGR00147">
    <property type="entry name" value="YegS/Rv2252/BmrU family lipid kinase"/>
    <property type="match status" value="1"/>
</dbReference>
<dbReference type="AlphaFoldDB" id="A0A8J6M9N0"/>
<evidence type="ECO:0000256" key="7">
    <source>
        <dbReference type="ARBA" id="ARBA00022777"/>
    </source>
</evidence>
<dbReference type="RefSeq" id="WP_186877898.1">
    <property type="nucleotide sequence ID" value="NZ_JACOPN010000002.1"/>
</dbReference>
<dbReference type="InterPro" id="IPR016064">
    <property type="entry name" value="NAD/diacylglycerol_kinase_sf"/>
</dbReference>
<evidence type="ECO:0000256" key="9">
    <source>
        <dbReference type="ARBA" id="ARBA00022842"/>
    </source>
</evidence>
<evidence type="ECO:0000256" key="11">
    <source>
        <dbReference type="ARBA" id="ARBA00023209"/>
    </source>
</evidence>
<keyword evidence="12" id="KW-1208">Phospholipid metabolism</keyword>
<dbReference type="InterPro" id="IPR050187">
    <property type="entry name" value="Lipid_Phosphate_FormReg"/>
</dbReference>
<protein>
    <submittedName>
        <fullName evidence="14">YegS/Rv2252/BmrU family lipid kinase</fullName>
    </submittedName>
</protein>
<evidence type="ECO:0000256" key="12">
    <source>
        <dbReference type="ARBA" id="ARBA00023264"/>
    </source>
</evidence>
<accession>A0A8J6M9N0</accession>
<dbReference type="InterPro" id="IPR005218">
    <property type="entry name" value="Diacylglycerol/lipid_kinase"/>
</dbReference>
<keyword evidence="11" id="KW-0594">Phospholipid biosynthesis</keyword>
<dbReference type="InterPro" id="IPR045540">
    <property type="entry name" value="YegS/DAGK_C"/>
</dbReference>
<evidence type="ECO:0000256" key="3">
    <source>
        <dbReference type="ARBA" id="ARBA00022516"/>
    </source>
</evidence>
<organism evidence="14 15">
    <name type="scientific">Flintibacter faecis</name>
    <dbReference type="NCBI Taxonomy" id="2763047"/>
    <lineage>
        <taxon>Bacteria</taxon>
        <taxon>Bacillati</taxon>
        <taxon>Bacillota</taxon>
        <taxon>Clostridia</taxon>
        <taxon>Eubacteriales</taxon>
        <taxon>Flintibacter</taxon>
    </lineage>
</organism>